<evidence type="ECO:0000256" key="2">
    <source>
        <dbReference type="ARBA" id="ARBA00049666"/>
    </source>
</evidence>
<proteinExistence type="inferred from homology"/>
<comment type="caution">
    <text evidence="4">The sequence shown here is derived from an EMBL/GenBank/DDBJ whole genome shotgun (WGS) entry which is preliminary data.</text>
</comment>
<evidence type="ECO:0000256" key="1">
    <source>
        <dbReference type="ARBA" id="ARBA00023054"/>
    </source>
</evidence>
<keyword evidence="1" id="KW-0175">Coiled coil</keyword>
<reference evidence="4 5" key="1">
    <citation type="journal article" date="2019" name="Int. J. Syst. Evol. Microbiol.">
        <title>The Global Catalogue of Microorganisms (GCM) 10K type strain sequencing project: providing services to taxonomists for standard genome sequencing and annotation.</title>
        <authorList>
            <consortium name="The Broad Institute Genomics Platform"/>
            <consortium name="The Broad Institute Genome Sequencing Center for Infectious Disease"/>
            <person name="Wu L."/>
            <person name="Ma J."/>
        </authorList>
    </citation>
    <scope>NUCLEOTIDE SEQUENCE [LARGE SCALE GENOMIC DNA]</scope>
    <source>
        <strain evidence="4 5">JCM 30072</strain>
    </source>
</reference>
<evidence type="ECO:0000259" key="3">
    <source>
        <dbReference type="Pfam" id="PF02463"/>
    </source>
</evidence>
<dbReference type="Proteomes" id="UP001596445">
    <property type="component" value="Unassembled WGS sequence"/>
</dbReference>
<dbReference type="PANTHER" id="PTHR32114">
    <property type="entry name" value="ABC TRANSPORTER ABCH.3"/>
    <property type="match status" value="1"/>
</dbReference>
<dbReference type="AlphaFoldDB" id="A0ABD5W1S0"/>
<sequence length="148" mass="16621">MRENVREAGPKMREIITDRIGSRANELFRSIRGASAETLEWTSDYEIVVHDADVRKSFSTLSGGEKMAAALAVRLAILEQLASVGIAFLDEPTANLDRQKKRNLVTQLKQLDSFEQLTVISHDQTFDSMTDYTITIEKDQQTSEVSVN</sequence>
<evidence type="ECO:0000313" key="4">
    <source>
        <dbReference type="EMBL" id="MFC7058992.1"/>
    </source>
</evidence>
<accession>A0ABD5W1S0</accession>
<dbReference type="Gene3D" id="3.40.50.300">
    <property type="entry name" value="P-loop containing nucleotide triphosphate hydrolases"/>
    <property type="match status" value="1"/>
</dbReference>
<dbReference type="InterPro" id="IPR027417">
    <property type="entry name" value="P-loop_NTPase"/>
</dbReference>
<keyword evidence="5" id="KW-1185">Reference proteome</keyword>
<evidence type="ECO:0000313" key="5">
    <source>
        <dbReference type="Proteomes" id="UP001596445"/>
    </source>
</evidence>
<dbReference type="InterPro" id="IPR003395">
    <property type="entry name" value="RecF/RecN/SMC_N"/>
</dbReference>
<dbReference type="RefSeq" id="WP_382185952.1">
    <property type="nucleotide sequence ID" value="NZ_JBHSZI010000001.1"/>
</dbReference>
<dbReference type="SUPFAM" id="SSF52540">
    <property type="entry name" value="P-loop containing nucleoside triphosphate hydrolases"/>
    <property type="match status" value="1"/>
</dbReference>
<feature type="domain" description="RecF/RecN/SMC N-terminal" evidence="3">
    <location>
        <begin position="59"/>
        <end position="141"/>
    </location>
</feature>
<name>A0ABD5W1S0_9EURY</name>
<dbReference type="EMBL" id="JBHSZI010000001">
    <property type="protein sequence ID" value="MFC7058992.1"/>
    <property type="molecule type" value="Genomic_DNA"/>
</dbReference>
<protein>
    <submittedName>
        <fullName evidence="4">SbcC/MukB-like Walker B domain-containing protein</fullName>
    </submittedName>
</protein>
<organism evidence="4 5">
    <name type="scientific">Halovenus salina</name>
    <dbReference type="NCBI Taxonomy" id="1510225"/>
    <lineage>
        <taxon>Archaea</taxon>
        <taxon>Methanobacteriati</taxon>
        <taxon>Methanobacteriota</taxon>
        <taxon>Stenosarchaea group</taxon>
        <taxon>Halobacteria</taxon>
        <taxon>Halobacteriales</taxon>
        <taxon>Haloarculaceae</taxon>
        <taxon>Halovenus</taxon>
    </lineage>
</organism>
<comment type="similarity">
    <text evidence="2">Belongs to the Sph1/Sph2 family.</text>
</comment>
<gene>
    <name evidence="4" type="ORF">ACFQQG_13410</name>
</gene>
<dbReference type="Pfam" id="PF02463">
    <property type="entry name" value="SMC_N"/>
    <property type="match status" value="1"/>
</dbReference>
<dbReference type="PANTHER" id="PTHR32114:SF2">
    <property type="entry name" value="ABC TRANSPORTER ABCH.3"/>
    <property type="match status" value="1"/>
</dbReference>